<proteinExistence type="predicted"/>
<feature type="region of interest" description="Disordered" evidence="1">
    <location>
        <begin position="60"/>
        <end position="90"/>
    </location>
</feature>
<name>A0ABP9DHY0_9ACTN</name>
<sequence length="129" mass="12832">MVTECKTGPGGAGGGQSMVCGVSCEVGDPRGGRPEGAGPLLVAVRGARIGSAPGCLRLGGDPWLRSSAPPPPRAAPGGGAGGQEGAVQKAQKVQKVRFQASILPVSWVAMSRTLSFQVPLAASEEALTV</sequence>
<accession>A0ABP9DHY0</accession>
<dbReference type="EMBL" id="BAABIS010000001">
    <property type="protein sequence ID" value="GAA4837752.1"/>
    <property type="molecule type" value="Genomic_DNA"/>
</dbReference>
<comment type="caution">
    <text evidence="2">The sequence shown here is derived from an EMBL/GenBank/DDBJ whole genome shotgun (WGS) entry which is preliminary data.</text>
</comment>
<protein>
    <submittedName>
        <fullName evidence="2">Uncharacterized protein</fullName>
    </submittedName>
</protein>
<evidence type="ECO:0000256" key="1">
    <source>
        <dbReference type="SAM" id="MobiDB-lite"/>
    </source>
</evidence>
<reference evidence="3" key="1">
    <citation type="journal article" date="2019" name="Int. J. Syst. Evol. Microbiol.">
        <title>The Global Catalogue of Microorganisms (GCM) 10K type strain sequencing project: providing services to taxonomists for standard genome sequencing and annotation.</title>
        <authorList>
            <consortium name="The Broad Institute Genomics Platform"/>
            <consortium name="The Broad Institute Genome Sequencing Center for Infectious Disease"/>
            <person name="Wu L."/>
            <person name="Ma J."/>
        </authorList>
    </citation>
    <scope>NUCLEOTIDE SEQUENCE [LARGE SCALE GENOMIC DNA]</scope>
    <source>
        <strain evidence="3">JCM 13006</strain>
    </source>
</reference>
<evidence type="ECO:0000313" key="3">
    <source>
        <dbReference type="Proteomes" id="UP001501752"/>
    </source>
</evidence>
<organism evidence="2 3">
    <name type="scientific">Kitasatospora terrestris</name>
    <dbReference type="NCBI Taxonomy" id="258051"/>
    <lineage>
        <taxon>Bacteria</taxon>
        <taxon>Bacillati</taxon>
        <taxon>Actinomycetota</taxon>
        <taxon>Actinomycetes</taxon>
        <taxon>Kitasatosporales</taxon>
        <taxon>Streptomycetaceae</taxon>
        <taxon>Kitasatospora</taxon>
    </lineage>
</organism>
<keyword evidence="3" id="KW-1185">Reference proteome</keyword>
<gene>
    <name evidence="2" type="ORF">GCM10023235_11040</name>
</gene>
<evidence type="ECO:0000313" key="2">
    <source>
        <dbReference type="EMBL" id="GAA4837752.1"/>
    </source>
</evidence>
<dbReference type="Proteomes" id="UP001501752">
    <property type="component" value="Unassembled WGS sequence"/>
</dbReference>